<keyword evidence="3" id="KW-1185">Reference proteome</keyword>
<sequence>MAGGKRSRQEKGSSSKSNADPRFLNAEEKAAYDRYKSVGLTHSKIINPCTLSYPVLDLFAHTSLTFILTLACPYSIELLYQFFVRLRINSTYTSLQSYWSQANHFLRNTAAPFHDGTSSGLAGDQIHITPLLSLTTFHIMAHREFNAFDLIVGYIEHLTTIRDTGHQHGEAREEGEEDLPEQVPDPIPVLVPLRQHSQIDHLVERFDSFEAHRHQFHSRVDDYIVEQHQHNQRFYEYMAQQQQQHVQDRTWLAEQFDTLLCFLPPPPPPPPNDDDPFSF</sequence>
<evidence type="ECO:0000256" key="1">
    <source>
        <dbReference type="SAM" id="MobiDB-lite"/>
    </source>
</evidence>
<evidence type="ECO:0000313" key="2">
    <source>
        <dbReference type="EMBL" id="KAL0907846.1"/>
    </source>
</evidence>
<evidence type="ECO:0000313" key="3">
    <source>
        <dbReference type="Proteomes" id="UP001552299"/>
    </source>
</evidence>
<dbReference type="EMBL" id="JANQDX010000017">
    <property type="protein sequence ID" value="KAL0907846.1"/>
    <property type="molecule type" value="Genomic_DNA"/>
</dbReference>
<reference evidence="2 3" key="1">
    <citation type="journal article" date="2024" name="Plant Biotechnol. J.">
        <title>Dendrobium thyrsiflorum genome and its molecular insights into genes involved in important horticultural traits.</title>
        <authorList>
            <person name="Chen B."/>
            <person name="Wang J.Y."/>
            <person name="Zheng P.J."/>
            <person name="Li K.L."/>
            <person name="Liang Y.M."/>
            <person name="Chen X.F."/>
            <person name="Zhang C."/>
            <person name="Zhao X."/>
            <person name="He X."/>
            <person name="Zhang G.Q."/>
            <person name="Liu Z.J."/>
            <person name="Xu Q."/>
        </authorList>
    </citation>
    <scope>NUCLEOTIDE SEQUENCE [LARGE SCALE GENOMIC DNA]</scope>
    <source>
        <strain evidence="2">GZMU011</strain>
    </source>
</reference>
<proteinExistence type="predicted"/>
<dbReference type="Proteomes" id="UP001552299">
    <property type="component" value="Unassembled WGS sequence"/>
</dbReference>
<protein>
    <submittedName>
        <fullName evidence="2">Uncharacterized protein</fullName>
    </submittedName>
</protein>
<feature type="region of interest" description="Disordered" evidence="1">
    <location>
        <begin position="1"/>
        <end position="20"/>
    </location>
</feature>
<name>A0ABD0U5Y9_DENTH</name>
<organism evidence="2 3">
    <name type="scientific">Dendrobium thyrsiflorum</name>
    <name type="common">Pinecone-like raceme dendrobium</name>
    <name type="synonym">Orchid</name>
    <dbReference type="NCBI Taxonomy" id="117978"/>
    <lineage>
        <taxon>Eukaryota</taxon>
        <taxon>Viridiplantae</taxon>
        <taxon>Streptophyta</taxon>
        <taxon>Embryophyta</taxon>
        <taxon>Tracheophyta</taxon>
        <taxon>Spermatophyta</taxon>
        <taxon>Magnoliopsida</taxon>
        <taxon>Liliopsida</taxon>
        <taxon>Asparagales</taxon>
        <taxon>Orchidaceae</taxon>
        <taxon>Epidendroideae</taxon>
        <taxon>Malaxideae</taxon>
        <taxon>Dendrobiinae</taxon>
        <taxon>Dendrobium</taxon>
    </lineage>
</organism>
<comment type="caution">
    <text evidence="2">The sequence shown here is derived from an EMBL/GenBank/DDBJ whole genome shotgun (WGS) entry which is preliminary data.</text>
</comment>
<accession>A0ABD0U5Y9</accession>
<gene>
    <name evidence="2" type="ORF">M5K25_022290</name>
</gene>
<dbReference type="AlphaFoldDB" id="A0ABD0U5Y9"/>